<evidence type="ECO:0000256" key="1">
    <source>
        <dbReference type="ARBA" id="ARBA00022723"/>
    </source>
</evidence>
<feature type="compositionally biased region" description="Low complexity" evidence="6">
    <location>
        <begin position="278"/>
        <end position="292"/>
    </location>
</feature>
<feature type="domain" description="C2H2-type" evidence="7">
    <location>
        <begin position="666"/>
        <end position="695"/>
    </location>
</feature>
<gene>
    <name evidence="8" type="ORF">PCANC_09250</name>
</gene>
<protein>
    <recommendedName>
        <fullName evidence="7">C2H2-type domain-containing protein</fullName>
    </recommendedName>
</protein>
<dbReference type="InterPro" id="IPR013087">
    <property type="entry name" value="Znf_C2H2_type"/>
</dbReference>
<dbReference type="PROSITE" id="PS00028">
    <property type="entry name" value="ZINC_FINGER_C2H2_1"/>
    <property type="match status" value="2"/>
</dbReference>
<organism evidence="8 9">
    <name type="scientific">Puccinia coronata f. sp. avenae</name>
    <dbReference type="NCBI Taxonomy" id="200324"/>
    <lineage>
        <taxon>Eukaryota</taxon>
        <taxon>Fungi</taxon>
        <taxon>Dikarya</taxon>
        <taxon>Basidiomycota</taxon>
        <taxon>Pucciniomycotina</taxon>
        <taxon>Pucciniomycetes</taxon>
        <taxon>Pucciniales</taxon>
        <taxon>Pucciniaceae</taxon>
        <taxon>Puccinia</taxon>
    </lineage>
</organism>
<dbReference type="InterPro" id="IPR036236">
    <property type="entry name" value="Znf_C2H2_sf"/>
</dbReference>
<evidence type="ECO:0000313" key="9">
    <source>
        <dbReference type="Proteomes" id="UP000235388"/>
    </source>
</evidence>
<sequence>MERQPLDHQDQEETTTTTTTTAVLVDEPLQYSTQTQTTQKQTSSSNSTEQLITHPFRYDTLSWAKAHPFPDPQDRMLGIHTKSSFNNLSSLLDHLDNQQQQQQQQQHNDQQPFSMHQQPVSTSPNHSDRSHSRSNSTRSDSSFITSSLQTSHTQVPTITTPVIPSNPTSPLLRLNMNHPAMPTGPSISLTSATPLTAKPSQRVDHFFKQSLSENSPHLTTAAHHLLASQQSNNNNNNNNNNNHHTSNNSTHLNSNYDLFQSLINDQQLVNPHHHHQQQEQGQQHNSFLSPRPLRSRQRSKSESMGNQQFNNPIGANTYAQFQKSFFFNPPTTCPPPLTEFFPISPPAHHSDPQQLPLPSSSPSSTSSDFWANLQQQQQQQQQHTASLTPQLGGASQFLQSSSSPSLDATQPIQQQLSDSSYLQNLLEEFNIKKSAATEYPSGPSSSLLKPANQQLLHRRSHSVSHPAGYRRGRSDGLIFATGPMGGGAFDLLMPPQQLSSSDAYSQPYPGGLSPPLARAHNTNSDSTMGSLQQGLLSLEGTWRSGSFATIDQPPPPSSSTYPNGSSFPAAPSPAISEAALSQYSSRARSYSHSSFESEDTAGSTPHPSFLPLEYRSKTTAATKAAAIRRRKVGVAARYICDMCGESFTRRYNLRGHQRAHKGEKPFACGYPGCNSRFARAHDQKRHYKLHLGVKDYSCPVCRKTFIRLDALQRHHKSDAGQACFQELQQQAGLASASGSSAGHGGPPPPPPDMGAVSSSSADAPSLDDPPPQDSFHHDSFAFLHSHQPLDLHPQQHQQHQHQQQQHLALPTDDHDTLPDPATAAFFNCLSSAQS</sequence>
<dbReference type="SMART" id="SM00355">
    <property type="entry name" value="ZnF_C2H2"/>
    <property type="match status" value="3"/>
</dbReference>
<dbReference type="GO" id="GO:0000785">
    <property type="term" value="C:chromatin"/>
    <property type="evidence" value="ECO:0007669"/>
    <property type="project" value="TreeGrafter"/>
</dbReference>
<feature type="region of interest" description="Disordered" evidence="6">
    <location>
        <begin position="490"/>
        <end position="530"/>
    </location>
</feature>
<dbReference type="GO" id="GO:0005667">
    <property type="term" value="C:transcription regulator complex"/>
    <property type="evidence" value="ECO:0007669"/>
    <property type="project" value="TreeGrafter"/>
</dbReference>
<feature type="region of interest" description="Disordered" evidence="6">
    <location>
        <begin position="229"/>
        <end position="253"/>
    </location>
</feature>
<keyword evidence="1" id="KW-0479">Metal-binding</keyword>
<dbReference type="FunFam" id="3.30.160.60:FF:000007">
    <property type="entry name" value="Basic krueppel-like factor 3"/>
    <property type="match status" value="1"/>
</dbReference>
<feature type="compositionally biased region" description="Polar residues" evidence="6">
    <location>
        <begin position="112"/>
        <end position="122"/>
    </location>
</feature>
<feature type="region of interest" description="Disordered" evidence="6">
    <location>
        <begin position="734"/>
        <end position="778"/>
    </location>
</feature>
<evidence type="ECO:0000256" key="4">
    <source>
        <dbReference type="ARBA" id="ARBA00022833"/>
    </source>
</evidence>
<dbReference type="AlphaFoldDB" id="A0A2N5T327"/>
<dbReference type="Gene3D" id="3.30.160.60">
    <property type="entry name" value="Classic Zinc Finger"/>
    <property type="match status" value="3"/>
</dbReference>
<evidence type="ECO:0000259" key="7">
    <source>
        <dbReference type="PROSITE" id="PS50157"/>
    </source>
</evidence>
<dbReference type="EMBL" id="PGCJ01000806">
    <property type="protein sequence ID" value="PLW19887.1"/>
    <property type="molecule type" value="Genomic_DNA"/>
</dbReference>
<feature type="compositionally biased region" description="Low complexity" evidence="6">
    <location>
        <begin position="231"/>
        <end position="253"/>
    </location>
</feature>
<dbReference type="GO" id="GO:0000978">
    <property type="term" value="F:RNA polymerase II cis-regulatory region sequence-specific DNA binding"/>
    <property type="evidence" value="ECO:0007669"/>
    <property type="project" value="TreeGrafter"/>
</dbReference>
<proteinExistence type="predicted"/>
<accession>A0A2N5T327</accession>
<evidence type="ECO:0000313" key="8">
    <source>
        <dbReference type="EMBL" id="PLW19887.1"/>
    </source>
</evidence>
<dbReference type="GO" id="GO:0008270">
    <property type="term" value="F:zinc ion binding"/>
    <property type="evidence" value="ECO:0007669"/>
    <property type="project" value="UniProtKB-KW"/>
</dbReference>
<feature type="compositionally biased region" description="Low complexity" evidence="6">
    <location>
        <begin position="133"/>
        <end position="170"/>
    </location>
</feature>
<dbReference type="Proteomes" id="UP000235388">
    <property type="component" value="Unassembled WGS sequence"/>
</dbReference>
<evidence type="ECO:0000256" key="6">
    <source>
        <dbReference type="SAM" id="MobiDB-lite"/>
    </source>
</evidence>
<keyword evidence="4" id="KW-0862">Zinc</keyword>
<dbReference type="SUPFAM" id="SSF57667">
    <property type="entry name" value="beta-beta-alpha zinc fingers"/>
    <property type="match status" value="2"/>
</dbReference>
<feature type="region of interest" description="Disordered" evidence="6">
    <location>
        <begin position="337"/>
        <end position="386"/>
    </location>
</feature>
<dbReference type="OrthoDB" id="4748970at2759"/>
<feature type="region of interest" description="Disordered" evidence="6">
    <location>
        <begin position="96"/>
        <end position="192"/>
    </location>
</feature>
<feature type="domain" description="C2H2-type" evidence="7">
    <location>
        <begin position="638"/>
        <end position="665"/>
    </location>
</feature>
<feature type="compositionally biased region" description="Low complexity" evidence="6">
    <location>
        <begin position="96"/>
        <end position="111"/>
    </location>
</feature>
<feature type="compositionally biased region" description="Polar residues" evidence="6">
    <location>
        <begin position="302"/>
        <end position="313"/>
    </location>
</feature>
<feature type="compositionally biased region" description="Polar residues" evidence="6">
    <location>
        <begin position="442"/>
        <end position="455"/>
    </location>
</feature>
<keyword evidence="3 5" id="KW-0863">Zinc-finger</keyword>
<feature type="compositionally biased region" description="Low complexity" evidence="6">
    <location>
        <begin position="393"/>
        <end position="406"/>
    </location>
</feature>
<feature type="compositionally biased region" description="Low complexity" evidence="6">
    <location>
        <begin position="792"/>
        <end position="810"/>
    </location>
</feature>
<dbReference type="PROSITE" id="PS50157">
    <property type="entry name" value="ZINC_FINGER_C2H2_2"/>
    <property type="match status" value="3"/>
</dbReference>
<evidence type="ECO:0000256" key="5">
    <source>
        <dbReference type="PROSITE-ProRule" id="PRU00042"/>
    </source>
</evidence>
<feature type="region of interest" description="Disordered" evidence="6">
    <location>
        <begin position="270"/>
        <end position="313"/>
    </location>
</feature>
<keyword evidence="9" id="KW-1185">Reference proteome</keyword>
<feature type="region of interest" description="Disordered" evidence="6">
    <location>
        <begin position="437"/>
        <end position="474"/>
    </location>
</feature>
<feature type="compositionally biased region" description="Low complexity" evidence="6">
    <location>
        <begin position="753"/>
        <end position="766"/>
    </location>
</feature>
<feature type="region of interest" description="Disordered" evidence="6">
    <location>
        <begin position="393"/>
        <end position="412"/>
    </location>
</feature>
<dbReference type="GO" id="GO:0000981">
    <property type="term" value="F:DNA-binding transcription factor activity, RNA polymerase II-specific"/>
    <property type="evidence" value="ECO:0007669"/>
    <property type="project" value="TreeGrafter"/>
</dbReference>
<name>A0A2N5T327_9BASI</name>
<dbReference type="PANTHER" id="PTHR14003:SF19">
    <property type="entry name" value="YY2 TRANSCRIPTION FACTOR"/>
    <property type="match status" value="1"/>
</dbReference>
<dbReference type="PANTHER" id="PTHR14003">
    <property type="entry name" value="TRANSCRIPTIONAL REPRESSOR PROTEIN YY"/>
    <property type="match status" value="1"/>
</dbReference>
<keyword evidence="2" id="KW-0677">Repeat</keyword>
<feature type="region of interest" description="Disordered" evidence="6">
    <location>
        <begin position="545"/>
        <end position="572"/>
    </location>
</feature>
<feature type="domain" description="C2H2-type" evidence="7">
    <location>
        <begin position="696"/>
        <end position="723"/>
    </location>
</feature>
<dbReference type="STRING" id="200324.A0A2N5T327"/>
<dbReference type="Pfam" id="PF00096">
    <property type="entry name" value="zf-C2H2"/>
    <property type="match status" value="2"/>
</dbReference>
<feature type="region of interest" description="Disordered" evidence="6">
    <location>
        <begin position="1"/>
        <end position="50"/>
    </location>
</feature>
<feature type="compositionally biased region" description="Low complexity" evidence="6">
    <location>
        <begin position="352"/>
        <end position="382"/>
    </location>
</feature>
<reference evidence="8 9" key="1">
    <citation type="submission" date="2017-11" db="EMBL/GenBank/DDBJ databases">
        <title>De novo assembly and phasing of dikaryotic genomes from two isolates of Puccinia coronata f. sp. avenae, the causal agent of oat crown rust.</title>
        <authorList>
            <person name="Miller M.E."/>
            <person name="Zhang Y."/>
            <person name="Omidvar V."/>
            <person name="Sperschneider J."/>
            <person name="Schwessinger B."/>
            <person name="Raley C."/>
            <person name="Palmer J.M."/>
            <person name="Garnica D."/>
            <person name="Upadhyaya N."/>
            <person name="Rathjen J."/>
            <person name="Taylor J.M."/>
            <person name="Park R.F."/>
            <person name="Dodds P.N."/>
            <person name="Hirsch C.D."/>
            <person name="Kianian S.F."/>
            <person name="Figueroa M."/>
        </authorList>
    </citation>
    <scope>NUCLEOTIDE SEQUENCE [LARGE SCALE GENOMIC DNA]</scope>
    <source>
        <strain evidence="8">12NC29</strain>
    </source>
</reference>
<feature type="compositionally biased region" description="Basic and acidic residues" evidence="6">
    <location>
        <begin position="1"/>
        <end position="11"/>
    </location>
</feature>
<feature type="compositionally biased region" description="Low complexity" evidence="6">
    <location>
        <begin position="30"/>
        <end position="50"/>
    </location>
</feature>
<feature type="region of interest" description="Disordered" evidence="6">
    <location>
        <begin position="792"/>
        <end position="820"/>
    </location>
</feature>
<comment type="caution">
    <text evidence="8">The sequence shown here is derived from an EMBL/GenBank/DDBJ whole genome shotgun (WGS) entry which is preliminary data.</text>
</comment>
<dbReference type="GO" id="GO:0031519">
    <property type="term" value="C:PcG protein complex"/>
    <property type="evidence" value="ECO:0007669"/>
    <property type="project" value="TreeGrafter"/>
</dbReference>
<evidence type="ECO:0000256" key="2">
    <source>
        <dbReference type="ARBA" id="ARBA00022737"/>
    </source>
</evidence>
<evidence type="ECO:0000256" key="3">
    <source>
        <dbReference type="ARBA" id="ARBA00022771"/>
    </source>
</evidence>